<sequence>MDTPREREVAAAVVRWRTRLADLAGGSALWDVNALGDALVELTAAHPSGIAQLYAGRSTPLSNLVREGSALTQARRRARVVVARTEELAQRFGVAPTYVAMGVATWQSTTASQDDAAQDQPDPADTGAEPTDEAGTPAVPALDADPEPVTPRVVHAPVLLRPVHVRVHGSDAEIDLEIDPAVELNSLLVRELKAHGVTLDAQEVARSTMGPHGFSPRPALEKIAELGEALPGFRLEPRIVVGAFVHPGQALADDLDAQRRELATHDVIAALAGVEGARMAVSADLPEPNGQDRDPDDEAGVGDLDPGQQDVLDAVATGSHLLVDAPPGTDIPGTMAAVVAEAAAQGRRVLYVPGTRRAGQALLDAMRQAGIPDLALDLSNDPRWPSTAAEHLIEGLNPPEPHVDADQRAADRTRLREARRDLGDHLTALHTPRTPWDASAYDALQALAQLTSARPGPRTQVRVATHAVRSMTPQDRQHAREELARAAALGAFRLRAADTPWFGARLTSADHATQTLERVRDLGAALPDLRAQIARTAAQTGLDEAETLDQWSEQLILLDGIRSSLDVFVPQVFERSAAEMVAATGTRSWRAQHRVDLSWGSRRRLRRQARDLLRPGSAVGDLHAELIDVQERRDLWRRHCAGGGWPRLPEGMTEIARTEATVAALVSDLAPVLDSTLGGRSLGEVPLEELSTRIARLGADDVALRQLPERAAVLAHLSELGLDDLLADLTQRRVPTSLVGAEFDLAWWSSVLEEILGDDPVLAGLEASALEDAVATVRETDLAQTASLTAPVLARVREHVKAAIAADRSRAQEFYKSVRRGESDLKALLHRFAEVAWPARPVWIVPPMVVPQVLPTERDVDLLVLDAVQHLPVEQVVSAIARARQVVVVGDTRRGGSAGLVAALDWLPRVSLQPGRVTQDADLAAFLAAHGYEGAVRPMPAPPGSGTAPPILLDVVHGTGMPAPGTDVVESVQAEVDRVVDLVIEHALTRPDETLAVVALNTRHADRVREAVLSVAAGSASMSAFFDQSRTEAFTVVDVESAAGLRRDAVVLTLGFGKTPHGRVLHRFGAISGPDGVAFLVDTLDAVRTRLTVVSCLEAGDLDPARLRAPGSQMLRDLLELAADGHADRPDEDPDNEVDRLLLDLAERLWRQGLTVVPRFGIPGGIRIPLAVGHPSLPGELVLAVLTDDGDYMAEPSLRRRDRHWVDRLTDRGWQVRTVYSTAVFMDPQGEAEKIAAALEDLVAERSGTPADAAPALPVRWVDEGAEAPDAAPDDSSAASTPPGAAERVTTSARGLAMVGEHVDQSRSATSATGERPDRPDVPPGRPLSRYGDDELDQLVTWIASDGAPRAVPDFREELRRELGIAKRGTHVDAVLAAAVRRSGLAVDAPSDGVRSPEE</sequence>
<feature type="region of interest" description="Disordered" evidence="1">
    <location>
        <begin position="1267"/>
        <end position="1332"/>
    </location>
</feature>
<dbReference type="Pfam" id="PF18741">
    <property type="entry name" value="MTES_1575"/>
    <property type="match status" value="1"/>
</dbReference>
<evidence type="ECO:0000313" key="3">
    <source>
        <dbReference type="EMBL" id="SEE94014.1"/>
    </source>
</evidence>
<proteinExistence type="predicted"/>
<protein>
    <recommendedName>
        <fullName evidence="2">Restriction endonuclease type II-like domain-containing protein</fullName>
    </recommendedName>
</protein>
<gene>
    <name evidence="3" type="ORF">SAMN04488554_3732</name>
</gene>
<evidence type="ECO:0000256" key="1">
    <source>
        <dbReference type="SAM" id="MobiDB-lite"/>
    </source>
</evidence>
<dbReference type="EMBL" id="FNTX01000002">
    <property type="protein sequence ID" value="SEE94014.1"/>
    <property type="molecule type" value="Genomic_DNA"/>
</dbReference>
<name>A0A1H5MXC8_9MICO</name>
<keyword evidence="4" id="KW-1185">Reference proteome</keyword>
<feature type="domain" description="Restriction endonuclease type II-like" evidence="2">
    <location>
        <begin position="1145"/>
        <end position="1239"/>
    </location>
</feature>
<organism evidence="3 4">
    <name type="scientific">Ruania alba</name>
    <dbReference type="NCBI Taxonomy" id="648782"/>
    <lineage>
        <taxon>Bacteria</taxon>
        <taxon>Bacillati</taxon>
        <taxon>Actinomycetota</taxon>
        <taxon>Actinomycetes</taxon>
        <taxon>Micrococcales</taxon>
        <taxon>Ruaniaceae</taxon>
        <taxon>Ruania</taxon>
    </lineage>
</organism>
<feature type="region of interest" description="Disordered" evidence="1">
    <location>
        <begin position="284"/>
        <end position="308"/>
    </location>
</feature>
<evidence type="ECO:0000313" key="4">
    <source>
        <dbReference type="Proteomes" id="UP000199220"/>
    </source>
</evidence>
<dbReference type="STRING" id="648782.SAMN04488554_3732"/>
<dbReference type="InterPro" id="IPR049468">
    <property type="entry name" value="Restrct_endonuc-II-like_dom"/>
</dbReference>
<dbReference type="Proteomes" id="UP000199220">
    <property type="component" value="Unassembled WGS sequence"/>
</dbReference>
<feature type="compositionally biased region" description="Low complexity" evidence="1">
    <location>
        <begin position="1268"/>
        <end position="1287"/>
    </location>
</feature>
<feature type="region of interest" description="Disordered" evidence="1">
    <location>
        <begin position="110"/>
        <end position="148"/>
    </location>
</feature>
<evidence type="ECO:0000259" key="2">
    <source>
        <dbReference type="Pfam" id="PF18741"/>
    </source>
</evidence>
<reference evidence="4" key="1">
    <citation type="submission" date="2016-10" db="EMBL/GenBank/DDBJ databases">
        <authorList>
            <person name="Varghese N."/>
            <person name="Submissions S."/>
        </authorList>
    </citation>
    <scope>NUCLEOTIDE SEQUENCE [LARGE SCALE GENOMIC DNA]</scope>
    <source>
        <strain evidence="4">DSM 21368</strain>
    </source>
</reference>
<feature type="compositionally biased region" description="Low complexity" evidence="1">
    <location>
        <begin position="110"/>
        <end position="126"/>
    </location>
</feature>
<accession>A0A1H5MXC8</accession>